<dbReference type="RefSeq" id="WP_124251953.1">
    <property type="nucleotide sequence ID" value="NZ_RQKC01000074.1"/>
</dbReference>
<reference evidence="2" key="2">
    <citation type="submission" date="2020-01" db="EMBL/GenBank/DDBJ databases">
        <authorList>
            <consortium name="NCBI Pathogen Detection Project"/>
        </authorList>
    </citation>
    <scope>NUCLEOTIDE SEQUENCE</scope>
    <source>
        <strain evidence="2">OLC2673_Aeromonas</strain>
    </source>
</reference>
<name>A0AAD3U9I6_AERHY</name>
<dbReference type="Proteomes" id="UP000859505">
    <property type="component" value="Unassembled WGS sequence"/>
</dbReference>
<gene>
    <name evidence="2" type="ORF">JAJ28_001493</name>
</gene>
<dbReference type="AlphaFoldDB" id="A0AAD3U9I6"/>
<accession>A0AAD3U9I6</accession>
<sequence length="232" mass="27220">MHYVYVLSNPSFKSNILKIGFTSDSPKKRADYLSRNTGIPLDFEVKFFTAVQDKFNVEIRTHLLLDRYRINQSKEFFKIPLKEAIKSVELAADYTDNHDIEPCDSINLDNRLHARNENPKLNLSGNIIWRLMMANTPSNTMLDILLSEHDVDTCFMSANQYSDYRHIKIGTARRHLKSFCLKYKNLYIKIDGEKDDIQVFEHLGYLKGHCMWSFTRAFRKLFFNNKITHLLG</sequence>
<organism evidence="2 3">
    <name type="scientific">Aeromonas hydrophila</name>
    <dbReference type="NCBI Taxonomy" id="644"/>
    <lineage>
        <taxon>Bacteria</taxon>
        <taxon>Pseudomonadati</taxon>
        <taxon>Pseudomonadota</taxon>
        <taxon>Gammaproteobacteria</taxon>
        <taxon>Aeromonadales</taxon>
        <taxon>Aeromonadaceae</taxon>
        <taxon>Aeromonas</taxon>
    </lineage>
</organism>
<reference evidence="2" key="1">
    <citation type="journal article" date="2018" name="Genome Biol.">
        <title>SKESA: strategic k-mer extension for scrupulous assemblies.</title>
        <authorList>
            <person name="Souvorov A."/>
            <person name="Agarwala R."/>
            <person name="Lipman D.J."/>
        </authorList>
    </citation>
    <scope>NUCLEOTIDE SEQUENCE</scope>
    <source>
        <strain evidence="2">OLC2673_Aeromonas</strain>
    </source>
</reference>
<evidence type="ECO:0000313" key="3">
    <source>
        <dbReference type="Proteomes" id="UP000859505"/>
    </source>
</evidence>
<evidence type="ECO:0000259" key="1">
    <source>
        <dbReference type="SMART" id="SM00974"/>
    </source>
</evidence>
<dbReference type="SMART" id="SM00974">
    <property type="entry name" value="T5orf172"/>
    <property type="match status" value="1"/>
</dbReference>
<dbReference type="InterPro" id="IPR018306">
    <property type="entry name" value="Phage_T5_Orf172_DNA-bd"/>
</dbReference>
<evidence type="ECO:0000313" key="2">
    <source>
        <dbReference type="EMBL" id="HAT6343779.1"/>
    </source>
</evidence>
<proteinExistence type="predicted"/>
<protein>
    <submittedName>
        <fullName evidence="2">GIY-YIG nuclease family protein</fullName>
    </submittedName>
</protein>
<dbReference type="Pfam" id="PF10544">
    <property type="entry name" value="T5orf172"/>
    <property type="match status" value="1"/>
</dbReference>
<feature type="domain" description="Bacteriophage T5 Orf172 DNA-binding" evidence="1">
    <location>
        <begin position="11"/>
        <end position="91"/>
    </location>
</feature>
<comment type="caution">
    <text evidence="2">The sequence shown here is derived from an EMBL/GenBank/DDBJ whole genome shotgun (WGS) entry which is preliminary data.</text>
</comment>
<dbReference type="EMBL" id="DACTUL010000009">
    <property type="protein sequence ID" value="HAT6343779.1"/>
    <property type="molecule type" value="Genomic_DNA"/>
</dbReference>